<evidence type="ECO:0000256" key="1">
    <source>
        <dbReference type="SAM" id="MobiDB-lite"/>
    </source>
</evidence>
<dbReference type="Proteomes" id="UP001595712">
    <property type="component" value="Unassembled WGS sequence"/>
</dbReference>
<comment type="caution">
    <text evidence="2">The sequence shown here is derived from an EMBL/GenBank/DDBJ whole genome shotgun (WGS) entry which is preliminary data.</text>
</comment>
<proteinExistence type="predicted"/>
<organism evidence="2 3">
    <name type="scientific">Glycomyces rhizosphaerae</name>
    <dbReference type="NCBI Taxonomy" id="2054422"/>
    <lineage>
        <taxon>Bacteria</taxon>
        <taxon>Bacillati</taxon>
        <taxon>Actinomycetota</taxon>
        <taxon>Actinomycetes</taxon>
        <taxon>Glycomycetales</taxon>
        <taxon>Glycomycetaceae</taxon>
        <taxon>Glycomyces</taxon>
    </lineage>
</organism>
<evidence type="ECO:0000313" key="2">
    <source>
        <dbReference type="EMBL" id="MFC3495532.1"/>
    </source>
</evidence>
<feature type="compositionally biased region" description="Pro residues" evidence="1">
    <location>
        <begin position="16"/>
        <end position="33"/>
    </location>
</feature>
<feature type="region of interest" description="Disordered" evidence="1">
    <location>
        <begin position="1"/>
        <end position="83"/>
    </location>
</feature>
<gene>
    <name evidence="2" type="ORF">ACFO8M_23865</name>
</gene>
<accession>A0ABV7Q6P6</accession>
<sequence>MSYPPPPGYGQQPQQPGYPPQQPGGYAPQPPQQPYGQPSQPGYGAPQQPGYGAPQQPGYPPQAGGAYGAPPPIPPGGGGGGFGEFAKETGKGLLWKIVPVILVVLGLGIYLVVKLAGGDSAGEALDDLGDSDTAATVAEGDCLIEDLTTITGTDTDPTAGLTAECEATEAFWTVSKLVDDPDLRADSSGTLEDYTGIETECGAVALRGAFGEVWQSYFYVYDWDGGKVDYLMCLTAIEKENADGGLPITPNVGDCTNDDLVKLDCSAPGALYVVDEVEAYDPPLDISAFDYTTAVGGCANSGYYAAELYGGDELIWGAMCRSDNA</sequence>
<keyword evidence="3" id="KW-1185">Reference proteome</keyword>
<feature type="compositionally biased region" description="Low complexity" evidence="1">
    <location>
        <begin position="34"/>
        <end position="64"/>
    </location>
</feature>
<name>A0ABV7Q6P6_9ACTN</name>
<dbReference type="SUPFAM" id="SSF81995">
    <property type="entry name" value="beta-sandwich domain of Sec23/24"/>
    <property type="match status" value="1"/>
</dbReference>
<dbReference type="RefSeq" id="WP_387980198.1">
    <property type="nucleotide sequence ID" value="NZ_JBHRWO010000021.1"/>
</dbReference>
<dbReference type="EMBL" id="JBHRWO010000021">
    <property type="protein sequence ID" value="MFC3495532.1"/>
    <property type="molecule type" value="Genomic_DNA"/>
</dbReference>
<reference evidence="3" key="1">
    <citation type="journal article" date="2019" name="Int. J. Syst. Evol. Microbiol.">
        <title>The Global Catalogue of Microorganisms (GCM) 10K type strain sequencing project: providing services to taxonomists for standard genome sequencing and annotation.</title>
        <authorList>
            <consortium name="The Broad Institute Genomics Platform"/>
            <consortium name="The Broad Institute Genome Sequencing Center for Infectious Disease"/>
            <person name="Wu L."/>
            <person name="Ma J."/>
        </authorList>
    </citation>
    <scope>NUCLEOTIDE SEQUENCE [LARGE SCALE GENOMIC DNA]</scope>
    <source>
        <strain evidence="3">CGMCC 4.7396</strain>
    </source>
</reference>
<evidence type="ECO:0000313" key="3">
    <source>
        <dbReference type="Proteomes" id="UP001595712"/>
    </source>
</evidence>
<protein>
    <submittedName>
        <fullName evidence="2">Uncharacterized protein</fullName>
    </submittedName>
</protein>